<organism evidence="1">
    <name type="scientific">Anguilla anguilla</name>
    <name type="common">European freshwater eel</name>
    <name type="synonym">Muraena anguilla</name>
    <dbReference type="NCBI Taxonomy" id="7936"/>
    <lineage>
        <taxon>Eukaryota</taxon>
        <taxon>Metazoa</taxon>
        <taxon>Chordata</taxon>
        <taxon>Craniata</taxon>
        <taxon>Vertebrata</taxon>
        <taxon>Euteleostomi</taxon>
        <taxon>Actinopterygii</taxon>
        <taxon>Neopterygii</taxon>
        <taxon>Teleostei</taxon>
        <taxon>Anguilliformes</taxon>
        <taxon>Anguillidae</taxon>
        <taxon>Anguilla</taxon>
    </lineage>
</organism>
<dbReference type="EMBL" id="GBXM01107813">
    <property type="protein sequence ID" value="JAH00764.1"/>
    <property type="molecule type" value="Transcribed_RNA"/>
</dbReference>
<accession>A0A0E9P8D9</accession>
<name>A0A0E9P8D9_ANGAN</name>
<proteinExistence type="predicted"/>
<sequence length="52" mass="6092">MVHRKSQMRITVTIYCYHLDHLLNFIITLGLNISASAEASWVAEYFHFLSYS</sequence>
<evidence type="ECO:0000313" key="1">
    <source>
        <dbReference type="EMBL" id="JAH00764.1"/>
    </source>
</evidence>
<dbReference type="AlphaFoldDB" id="A0A0E9P8D9"/>
<protein>
    <submittedName>
        <fullName evidence="1">Uncharacterized protein</fullName>
    </submittedName>
</protein>
<reference evidence="1" key="2">
    <citation type="journal article" date="2015" name="Fish Shellfish Immunol.">
        <title>Early steps in the European eel (Anguilla anguilla)-Vibrio vulnificus interaction in the gills: Role of the RtxA13 toxin.</title>
        <authorList>
            <person name="Callol A."/>
            <person name="Pajuelo D."/>
            <person name="Ebbesson L."/>
            <person name="Teles M."/>
            <person name="MacKenzie S."/>
            <person name="Amaro C."/>
        </authorList>
    </citation>
    <scope>NUCLEOTIDE SEQUENCE</scope>
</reference>
<reference evidence="1" key="1">
    <citation type="submission" date="2014-11" db="EMBL/GenBank/DDBJ databases">
        <authorList>
            <person name="Amaro Gonzalez C."/>
        </authorList>
    </citation>
    <scope>NUCLEOTIDE SEQUENCE</scope>
</reference>